<evidence type="ECO:0000256" key="1">
    <source>
        <dbReference type="ARBA" id="ARBA00023118"/>
    </source>
</evidence>
<dbReference type="InterPro" id="IPR005537">
    <property type="entry name" value="RAMP_III_fam"/>
</dbReference>
<dbReference type="KEGG" id="vff:VITFI_CDS2135"/>
<keyword evidence="4" id="KW-1185">Reference proteome</keyword>
<proteinExistence type="predicted"/>
<evidence type="ECO:0000313" key="3">
    <source>
        <dbReference type="EMBL" id="ASM77913.1"/>
    </source>
</evidence>
<name>A0A221KGE3_VITFI</name>
<sequence length="298" mass="32414">MMQHALLGLTAETSLHAGTGRRTGVIDLPIMREAHTHWPCVYGSAVKGALRSQAQRLGHAWLTEVFGPDTNNASDHAGALTVGDARLLLLPVRSLNSHFKWVTCPALLRRAKADALRLGITDAQDAEDIKRVLSDDTAVAPHGGGSETQVFLEEFSFSVQRPNLSALVAWLARFGTDEAAFAEQLKAQLMIVSDDMFNHLASFATPVTPHIAIHNDRKVVKDGALWYEETLPPDTVLYVALAANRSRAKDSAQSAAWVLEQALSLFPQERPYVQLGGNETVGMGWCRVRTVDSSIKGA</sequence>
<dbReference type="RefSeq" id="WP_089416927.1">
    <property type="nucleotide sequence ID" value="NZ_CP022423.1"/>
</dbReference>
<dbReference type="InterPro" id="IPR013410">
    <property type="entry name" value="CRISPR-assoc_RAMP_Cmr4"/>
</dbReference>
<reference evidence="3 4" key="1">
    <citation type="submission" date="2017-07" db="EMBL/GenBank/DDBJ databases">
        <title>Complete Genome Sequence of the cosmetic ferment Vitreoscilla filiformis (ATCC15551).</title>
        <authorList>
            <person name="Contreras S."/>
            <person name="Sagory-Zalkind P."/>
            <person name="Blanquart H."/>
            <person name="Iltis A."/>
            <person name="Morand S.C."/>
        </authorList>
    </citation>
    <scope>NUCLEOTIDE SEQUENCE [LARGE SCALE GENOMIC DNA]</scope>
    <source>
        <strain evidence="3 4">ATCC 15551</strain>
    </source>
</reference>
<organism evidence="3 4">
    <name type="scientific">Vitreoscilla filiformis</name>
    <dbReference type="NCBI Taxonomy" id="63"/>
    <lineage>
        <taxon>Bacteria</taxon>
        <taxon>Pseudomonadati</taxon>
        <taxon>Pseudomonadota</taxon>
        <taxon>Betaproteobacteria</taxon>
        <taxon>Neisseriales</taxon>
        <taxon>Neisseriaceae</taxon>
        <taxon>Vitreoscilla</taxon>
    </lineage>
</organism>
<gene>
    <name evidence="3" type="ORF">VITFI_CDS2135</name>
</gene>
<dbReference type="GO" id="GO:0051607">
    <property type="term" value="P:defense response to virus"/>
    <property type="evidence" value="ECO:0007669"/>
    <property type="project" value="UniProtKB-KW"/>
</dbReference>
<dbReference type="NCBIfam" id="TIGR02580">
    <property type="entry name" value="cas_RAMP_Cmr4"/>
    <property type="match status" value="1"/>
</dbReference>
<dbReference type="Proteomes" id="UP000199729">
    <property type="component" value="Chromosome"/>
</dbReference>
<dbReference type="Pfam" id="PF03787">
    <property type="entry name" value="RAMPs"/>
    <property type="match status" value="1"/>
</dbReference>
<protein>
    <submittedName>
        <fullName evidence="3">CRISPR-associated protein Cmr4</fullName>
    </submittedName>
</protein>
<feature type="domain" description="CRISPR type III-associated protein" evidence="2">
    <location>
        <begin position="9"/>
        <end position="287"/>
    </location>
</feature>
<dbReference type="PANTHER" id="PTHR36700">
    <property type="entry name" value="CRISPR SYSTEM CMR SUBUNIT CMR4"/>
    <property type="match status" value="1"/>
</dbReference>
<keyword evidence="1" id="KW-0051">Antiviral defense</keyword>
<accession>A0A221KGE3</accession>
<dbReference type="PANTHER" id="PTHR36700:SF1">
    <property type="entry name" value="CRISPR SYSTEM CMR SUBUNIT CMR4"/>
    <property type="match status" value="1"/>
</dbReference>
<dbReference type="OrthoDB" id="9789361at2"/>
<evidence type="ECO:0000313" key="4">
    <source>
        <dbReference type="Proteomes" id="UP000199729"/>
    </source>
</evidence>
<dbReference type="AlphaFoldDB" id="A0A221KGE3"/>
<dbReference type="EMBL" id="CP022423">
    <property type="protein sequence ID" value="ASM77913.1"/>
    <property type="molecule type" value="Genomic_DNA"/>
</dbReference>
<evidence type="ECO:0000259" key="2">
    <source>
        <dbReference type="Pfam" id="PF03787"/>
    </source>
</evidence>